<keyword evidence="3" id="KW-1185">Reference proteome</keyword>
<feature type="transmembrane region" description="Helical" evidence="1">
    <location>
        <begin position="126"/>
        <end position="148"/>
    </location>
</feature>
<feature type="transmembrane region" description="Helical" evidence="1">
    <location>
        <begin position="53"/>
        <end position="71"/>
    </location>
</feature>
<sequence>MDFLDAAYGLLPASDEITPVRQFFWASVVLSWVFTFVPFPYGRCRNFSIVDRLWSLYPLIIVLQWVYHYGVDELDCKALTAIALVSIWSLRLTYSSVRRGDYAMMAEDYRWAHVRKSFDRVLGTTGVIRLVAWEIFNLLFISLFQLTLLYNLAQPVRQLIVKKEEWSTAQIVLVPAMVLFLLFEAIADKQQYELQRLKRPGALDAEPNAAYAESRKSEVMAGFVYSGLWRFSRHPNVFCEQAFWSSMALFAGAWNTPCLFVEGALVLIVLMWASVQLTESITLAKYPLYRAYQIKTSRLIPCWPLANDKVISKAHKY</sequence>
<feature type="transmembrane region" description="Helical" evidence="1">
    <location>
        <begin position="23"/>
        <end position="41"/>
    </location>
</feature>
<keyword evidence="1" id="KW-1133">Transmembrane helix</keyword>
<comment type="caution">
    <text evidence="2">The sequence shown here is derived from an EMBL/GenBank/DDBJ whole genome shotgun (WGS) entry which is preliminary data.</text>
</comment>
<dbReference type="Pfam" id="PF06966">
    <property type="entry name" value="DUF1295"/>
    <property type="match status" value="1"/>
</dbReference>
<organism evidence="2 3">
    <name type="scientific">Coemansia spiralis</name>
    <dbReference type="NCBI Taxonomy" id="417178"/>
    <lineage>
        <taxon>Eukaryota</taxon>
        <taxon>Fungi</taxon>
        <taxon>Fungi incertae sedis</taxon>
        <taxon>Zoopagomycota</taxon>
        <taxon>Kickxellomycotina</taxon>
        <taxon>Kickxellomycetes</taxon>
        <taxon>Kickxellales</taxon>
        <taxon>Kickxellaceae</taxon>
        <taxon>Coemansia</taxon>
    </lineage>
</organism>
<dbReference type="GO" id="GO:0016020">
    <property type="term" value="C:membrane"/>
    <property type="evidence" value="ECO:0007669"/>
    <property type="project" value="TreeGrafter"/>
</dbReference>
<keyword evidence="1" id="KW-0812">Transmembrane</keyword>
<evidence type="ECO:0000313" key="2">
    <source>
        <dbReference type="EMBL" id="KAJ2688036.1"/>
    </source>
</evidence>
<dbReference type="PANTHER" id="PTHR32251:SF23">
    <property type="entry name" value="3-OXO-5-ALPHA-STEROID 4-DEHYDROGENASE (DUF1295)"/>
    <property type="match status" value="1"/>
</dbReference>
<feature type="transmembrane region" description="Helical" evidence="1">
    <location>
        <begin position="168"/>
        <end position="187"/>
    </location>
</feature>
<proteinExistence type="predicted"/>
<reference evidence="2" key="1">
    <citation type="submission" date="2022-07" db="EMBL/GenBank/DDBJ databases">
        <title>Phylogenomic reconstructions and comparative analyses of Kickxellomycotina fungi.</title>
        <authorList>
            <person name="Reynolds N.K."/>
            <person name="Stajich J.E."/>
            <person name="Barry K."/>
            <person name="Grigoriev I.V."/>
            <person name="Crous P."/>
            <person name="Smith M.E."/>
        </authorList>
    </citation>
    <scope>NUCLEOTIDE SEQUENCE</scope>
    <source>
        <strain evidence="2">CBS 109367</strain>
    </source>
</reference>
<dbReference type="PANTHER" id="PTHR32251">
    <property type="entry name" value="3-OXO-5-ALPHA-STEROID 4-DEHYDROGENASE"/>
    <property type="match status" value="1"/>
</dbReference>
<evidence type="ECO:0008006" key="4">
    <source>
        <dbReference type="Google" id="ProtNLM"/>
    </source>
</evidence>
<protein>
    <recommendedName>
        <fullName evidence="4">DUF1295 domain-containing protein</fullName>
    </recommendedName>
</protein>
<name>A0A9W8GN20_9FUNG</name>
<dbReference type="InterPro" id="IPR010721">
    <property type="entry name" value="UstE-like"/>
</dbReference>
<evidence type="ECO:0000313" key="3">
    <source>
        <dbReference type="Proteomes" id="UP001151516"/>
    </source>
</evidence>
<gene>
    <name evidence="2" type="ORF">IWW39_002514</name>
</gene>
<dbReference type="AlphaFoldDB" id="A0A9W8GN20"/>
<dbReference type="OrthoDB" id="201504at2759"/>
<evidence type="ECO:0000256" key="1">
    <source>
        <dbReference type="SAM" id="Phobius"/>
    </source>
</evidence>
<dbReference type="Proteomes" id="UP001151516">
    <property type="component" value="Unassembled WGS sequence"/>
</dbReference>
<dbReference type="Gene3D" id="1.20.120.1630">
    <property type="match status" value="1"/>
</dbReference>
<accession>A0A9W8GN20</accession>
<keyword evidence="1" id="KW-0472">Membrane</keyword>
<dbReference type="EMBL" id="JANBTX010000056">
    <property type="protein sequence ID" value="KAJ2688036.1"/>
    <property type="molecule type" value="Genomic_DNA"/>
</dbReference>